<sequence length="43" mass="4712">MIEPLLPVALFCCAVSVLAGFALGRATLPEPRGVYAYQWPRPH</sequence>
<dbReference type="STRING" id="1079.BVIR_1741"/>
<dbReference type="Proteomes" id="UP000065734">
    <property type="component" value="Chromosome I"/>
</dbReference>
<evidence type="ECO:0000313" key="2">
    <source>
        <dbReference type="EMBL" id="CUU42179.1"/>
    </source>
</evidence>
<protein>
    <submittedName>
        <fullName evidence="2">Uncharacterized protein</fullName>
    </submittedName>
</protein>
<accession>A0A0H5BQA3</accession>
<reference evidence="3" key="3">
    <citation type="journal article" date="2016" name="Genome Announc.">
        <title>Revised genome sequence of the purple photosynthetic bacterium Blastochloris viridis.</title>
        <authorList>
            <person name="Liu L.N."/>
            <person name="Faulkner M."/>
            <person name="Liu X."/>
            <person name="Huang F."/>
            <person name="Darby A.C."/>
            <person name="Hall N."/>
        </authorList>
    </citation>
    <scope>NUCLEOTIDE SEQUENCE [LARGE SCALE GENOMIC DNA]</scope>
    <source>
        <strain evidence="3">ATCC 19567 / DSM 133 / F</strain>
    </source>
</reference>
<dbReference type="RefSeq" id="WP_257720200.1">
    <property type="nucleotide sequence ID" value="NZ_AP014854.2"/>
</dbReference>
<dbReference type="EMBL" id="AP014854">
    <property type="protein sequence ID" value="BAS00599.1"/>
    <property type="molecule type" value="Genomic_DNA"/>
</dbReference>
<dbReference type="AlphaFoldDB" id="A0A0H5BQA3"/>
<dbReference type="KEGG" id="bvr:BVIR_1741"/>
<dbReference type="EMBL" id="LN907867">
    <property type="protein sequence ID" value="CUU42179.1"/>
    <property type="molecule type" value="Genomic_DNA"/>
</dbReference>
<keyword evidence="3" id="KW-1185">Reference proteome</keyword>
<evidence type="ECO:0000313" key="1">
    <source>
        <dbReference type="EMBL" id="BAS00599.1"/>
    </source>
</evidence>
<gene>
    <name evidence="1" type="ORF">BV133_3005</name>
    <name evidence="2" type="ORF">BVIRIDIS_11860</name>
</gene>
<reference evidence="1" key="1">
    <citation type="journal article" date="2015" name="Genome Announc.">
        <title>Complete Genome Sequence of the Bacteriochlorophyll b-Producing Photosynthetic Bacterium Blastochloris viridis.</title>
        <authorList>
            <person name="Tsukatani Y."/>
            <person name="Hirose Y."/>
            <person name="Harada J."/>
            <person name="Misawa N."/>
            <person name="Mori K."/>
            <person name="Inoue K."/>
            <person name="Tamiaki H."/>
        </authorList>
    </citation>
    <scope>NUCLEOTIDE SEQUENCE [LARGE SCALE GENOMIC DNA]</scope>
    <source>
        <strain evidence="1">DSM 133</strain>
    </source>
</reference>
<reference evidence="2" key="2">
    <citation type="submission" date="2015-11" db="EMBL/GenBank/DDBJ databases">
        <authorList>
            <person name="Zhang Y."/>
            <person name="Guo Z."/>
        </authorList>
    </citation>
    <scope>NUCLEOTIDE SEQUENCE</scope>
    <source>
        <strain evidence="2">1</strain>
    </source>
</reference>
<evidence type="ECO:0000313" key="3">
    <source>
        <dbReference type="Proteomes" id="UP000065734"/>
    </source>
</evidence>
<name>A0A0H5BQA3_BLAVI</name>
<organism evidence="2 3">
    <name type="scientific">Blastochloris viridis</name>
    <name type="common">Rhodopseudomonas viridis</name>
    <dbReference type="NCBI Taxonomy" id="1079"/>
    <lineage>
        <taxon>Bacteria</taxon>
        <taxon>Pseudomonadati</taxon>
        <taxon>Pseudomonadota</taxon>
        <taxon>Alphaproteobacteria</taxon>
        <taxon>Hyphomicrobiales</taxon>
        <taxon>Blastochloridaceae</taxon>
        <taxon>Blastochloris</taxon>
    </lineage>
</organism>
<proteinExistence type="predicted"/>